<dbReference type="InterPro" id="IPR050373">
    <property type="entry name" value="Fibrinogen_C-term_domain"/>
</dbReference>
<name>A0A903VU18_AEDAE</name>
<dbReference type="AlphaFoldDB" id="A0A903VU18"/>
<protein>
    <recommendedName>
        <fullName evidence="4">Fibrinogen C-terminal domain-containing protein</fullName>
    </recommendedName>
</protein>
<keyword evidence="6" id="KW-1185">Reference proteome</keyword>
<dbReference type="SMART" id="SM00186">
    <property type="entry name" value="FBG"/>
    <property type="match status" value="1"/>
</dbReference>
<proteinExistence type="predicted"/>
<dbReference type="InterPro" id="IPR014716">
    <property type="entry name" value="Fibrinogen_a/b/g_C_1"/>
</dbReference>
<evidence type="ECO:0000256" key="2">
    <source>
        <dbReference type="SAM" id="Coils"/>
    </source>
</evidence>
<evidence type="ECO:0000256" key="1">
    <source>
        <dbReference type="ARBA" id="ARBA00023157"/>
    </source>
</evidence>
<dbReference type="Gene3D" id="3.90.215.10">
    <property type="entry name" value="Gamma Fibrinogen, chain A, domain 1"/>
    <property type="match status" value="1"/>
</dbReference>
<dbReference type="CDD" id="cd00087">
    <property type="entry name" value="FReD"/>
    <property type="match status" value="1"/>
</dbReference>
<dbReference type="PROSITE" id="PS51406">
    <property type="entry name" value="FIBRINOGEN_C_2"/>
    <property type="match status" value="1"/>
</dbReference>
<dbReference type="InterPro" id="IPR002181">
    <property type="entry name" value="Fibrinogen_a/b/g_C_dom"/>
</dbReference>
<gene>
    <name evidence="5" type="primary">110680512</name>
</gene>
<dbReference type="Pfam" id="PF00147">
    <property type="entry name" value="Fibrinogen_C"/>
    <property type="match status" value="1"/>
</dbReference>
<dbReference type="InterPro" id="IPR036056">
    <property type="entry name" value="Fibrinogen-like_C"/>
</dbReference>
<dbReference type="SUPFAM" id="SSF56496">
    <property type="entry name" value="Fibrinogen C-terminal domain-like"/>
    <property type="match status" value="1"/>
</dbReference>
<feature type="coiled-coil region" evidence="2">
    <location>
        <begin position="45"/>
        <end position="104"/>
    </location>
</feature>
<feature type="signal peptide" evidence="3">
    <location>
        <begin position="1"/>
        <end position="22"/>
    </location>
</feature>
<dbReference type="GO" id="GO:0005615">
    <property type="term" value="C:extracellular space"/>
    <property type="evidence" value="ECO:0007669"/>
    <property type="project" value="TreeGrafter"/>
</dbReference>
<dbReference type="PROSITE" id="PS00514">
    <property type="entry name" value="FIBRINOGEN_C_1"/>
    <property type="match status" value="1"/>
</dbReference>
<dbReference type="EnsemblMetazoa" id="AAEL028190-RA">
    <property type="protein sequence ID" value="AAEL028190-PA"/>
    <property type="gene ID" value="AAEL028190"/>
</dbReference>
<reference evidence="5" key="2">
    <citation type="submission" date="2022-10" db="UniProtKB">
        <authorList>
            <consortium name="EnsemblMetazoa"/>
        </authorList>
    </citation>
    <scope>IDENTIFICATION</scope>
    <source>
        <strain evidence="5">LVP_AGWG</strain>
    </source>
</reference>
<dbReference type="InterPro" id="IPR020837">
    <property type="entry name" value="Fibrinogen_CS"/>
</dbReference>
<evidence type="ECO:0000259" key="4">
    <source>
        <dbReference type="PROSITE" id="PS51406"/>
    </source>
</evidence>
<keyword evidence="2" id="KW-0175">Coiled coil</keyword>
<feature type="domain" description="Fibrinogen C-terminal" evidence="4">
    <location>
        <begin position="514"/>
        <end position="726"/>
    </location>
</feature>
<feature type="chain" id="PRO_5037065977" description="Fibrinogen C-terminal domain-containing protein" evidence="3">
    <location>
        <begin position="23"/>
        <end position="726"/>
    </location>
</feature>
<keyword evidence="1" id="KW-1015">Disulfide bond</keyword>
<dbReference type="OrthoDB" id="10351287at2759"/>
<organism evidence="5 6">
    <name type="scientific">Aedes aegypti</name>
    <name type="common">Yellowfever mosquito</name>
    <name type="synonym">Culex aegypti</name>
    <dbReference type="NCBI Taxonomy" id="7159"/>
    <lineage>
        <taxon>Eukaryota</taxon>
        <taxon>Metazoa</taxon>
        <taxon>Ecdysozoa</taxon>
        <taxon>Arthropoda</taxon>
        <taxon>Hexapoda</taxon>
        <taxon>Insecta</taxon>
        <taxon>Pterygota</taxon>
        <taxon>Neoptera</taxon>
        <taxon>Endopterygota</taxon>
        <taxon>Diptera</taxon>
        <taxon>Nematocera</taxon>
        <taxon>Culicoidea</taxon>
        <taxon>Culicidae</taxon>
        <taxon>Culicinae</taxon>
        <taxon>Aedini</taxon>
        <taxon>Aedes</taxon>
        <taxon>Stegomyia</taxon>
    </lineage>
</organism>
<feature type="coiled-coil region" evidence="2">
    <location>
        <begin position="444"/>
        <end position="489"/>
    </location>
</feature>
<dbReference type="PANTHER" id="PTHR19143:SF327">
    <property type="entry name" value="FI21813P1-RELATED"/>
    <property type="match status" value="1"/>
</dbReference>
<evidence type="ECO:0000256" key="3">
    <source>
        <dbReference type="SAM" id="SignalP"/>
    </source>
</evidence>
<accession>A0A903VU18</accession>
<dbReference type="PANTHER" id="PTHR19143">
    <property type="entry name" value="FIBRINOGEN/TENASCIN/ANGIOPOEITIN"/>
    <property type="match status" value="1"/>
</dbReference>
<dbReference type="Proteomes" id="UP000008820">
    <property type="component" value="Unassembled WGS sequence"/>
</dbReference>
<reference evidence="6" key="1">
    <citation type="submission" date="2017-06" db="EMBL/GenBank/DDBJ databases">
        <title>Aedes aegypti genome working group (AGWG) sequencing and assembly.</title>
        <authorList>
            <consortium name="Aedes aegypti Genome Working Group (AGWG)"/>
            <person name="Matthews B.J."/>
        </authorList>
    </citation>
    <scope>NUCLEOTIDE SEQUENCE [LARGE SCALE GENOMIC DNA]</scope>
    <source>
        <strain evidence="6">LVP_AGWG</strain>
    </source>
</reference>
<keyword evidence="3" id="KW-0732">Signal</keyword>
<evidence type="ECO:0000313" key="6">
    <source>
        <dbReference type="Proteomes" id="UP000008820"/>
    </source>
</evidence>
<sequence length="726" mass="82896">MFGKIRLTLCVVLLLWSSMAQSATDSYDVVIQKLDNILYRVLMGEINIKERLEETEGQLKKTLEQLETLMEYQNGLVQGDDQLLAKMEEQHEKLMQNQESIREEFKAMLADVEGDVTKQLNVLISDVAEDHAAIASRLNEAEQVVSEKFVTAMANIGHHFDRTEEKLGEIVQNQETNRLELMLKLSNVQQDMSHNFNTMITGMNEGFVNTDKRFDVLTQQQADLATGHEVLASTMAKMEQNVSEQFAMTLANMTDSFDKTNWLIEYLAEDLEKSSAELSSKLTVVQQDINRNFNQMTIDMNEGFEHTDKRFDVLAQNQADLATGHDSLAYRLLKLQNNVSEQFAMTLTNITESFDKTNEQIGDLAKNQENSRVELSSKLTSLKQDMTQNFNVLVSKVNDGFDKANVRFDRLTQKQDDLAASQSSFASTLTKMESNMNDKFVKTMTNINDRSDKLEAQHKTTKDQLDRLLQNLENHRNEFSSTLSRIEQSTNQNLVVLINQSQQILQQQVSCSKPEEPAVVTSCKNTPSKTNGQYQLKPFGTDEVMVGYCEQEKFGGGWLVVQHRFDGSVDFQRTWSEYKNGFGSLGGEFWLGLEKLHRLTSNRNVELIVELKDYNNNYVYARYDGFEIGSEPQKYSLDRLGTYSGTAGDSMIYNRGKKFTTKDSDNDGAVNLNCAVSRAGAWWFDWCGNADLNGIFGVRGEWRSIYWYGYNQYDGMKYTRMLIREV</sequence>
<evidence type="ECO:0000313" key="5">
    <source>
        <dbReference type="EnsemblMetazoa" id="AAEL028190-PA"/>
    </source>
</evidence>